<evidence type="ECO:0000313" key="1">
    <source>
        <dbReference type="EMBL" id="GFT16448.1"/>
    </source>
</evidence>
<evidence type="ECO:0000313" key="2">
    <source>
        <dbReference type="Proteomes" id="UP000887013"/>
    </source>
</evidence>
<dbReference type="AlphaFoldDB" id="A0A8X6NJT0"/>
<dbReference type="EMBL" id="BMAW01009935">
    <property type="protein sequence ID" value="GFT16448.1"/>
    <property type="molecule type" value="Genomic_DNA"/>
</dbReference>
<accession>A0A8X6NJT0</accession>
<reference evidence="1" key="1">
    <citation type="submission" date="2020-08" db="EMBL/GenBank/DDBJ databases">
        <title>Multicomponent nature underlies the extraordinary mechanical properties of spider dragline silk.</title>
        <authorList>
            <person name="Kono N."/>
            <person name="Nakamura H."/>
            <person name="Mori M."/>
            <person name="Yoshida Y."/>
            <person name="Ohtoshi R."/>
            <person name="Malay A.D."/>
            <person name="Moran D.A.P."/>
            <person name="Tomita M."/>
            <person name="Numata K."/>
            <person name="Arakawa K."/>
        </authorList>
    </citation>
    <scope>NUCLEOTIDE SEQUENCE</scope>
</reference>
<proteinExistence type="predicted"/>
<sequence length="95" mass="10672">MEMHVVLVLRLVNINSKELLGCYLSKDVNRFKSHGVRFKGIDLKIENTLSYALMEILLDTLRIIFISALTALRFGPYSNILLKVGPHSSPLISDG</sequence>
<dbReference type="Proteomes" id="UP000887013">
    <property type="component" value="Unassembled WGS sequence"/>
</dbReference>
<keyword evidence="2" id="KW-1185">Reference proteome</keyword>
<organism evidence="1 2">
    <name type="scientific">Nephila pilipes</name>
    <name type="common">Giant wood spider</name>
    <name type="synonym">Nephila maculata</name>
    <dbReference type="NCBI Taxonomy" id="299642"/>
    <lineage>
        <taxon>Eukaryota</taxon>
        <taxon>Metazoa</taxon>
        <taxon>Ecdysozoa</taxon>
        <taxon>Arthropoda</taxon>
        <taxon>Chelicerata</taxon>
        <taxon>Arachnida</taxon>
        <taxon>Araneae</taxon>
        <taxon>Araneomorphae</taxon>
        <taxon>Entelegynae</taxon>
        <taxon>Araneoidea</taxon>
        <taxon>Nephilidae</taxon>
        <taxon>Nephila</taxon>
    </lineage>
</organism>
<protein>
    <submittedName>
        <fullName evidence="1">Uncharacterized protein</fullName>
    </submittedName>
</protein>
<gene>
    <name evidence="1" type="ORF">NPIL_354391</name>
</gene>
<name>A0A8X6NJT0_NEPPI</name>
<comment type="caution">
    <text evidence="1">The sequence shown here is derived from an EMBL/GenBank/DDBJ whole genome shotgun (WGS) entry which is preliminary data.</text>
</comment>